<gene>
    <name evidence="6" type="ORF">DEA61_06775</name>
</gene>
<dbReference type="SMART" id="SM00382">
    <property type="entry name" value="AAA"/>
    <property type="match status" value="1"/>
</dbReference>
<accession>A0A117KW41</accession>
<keyword evidence="2" id="KW-0813">Transport</keyword>
<comment type="caution">
    <text evidence="6">The sequence shown here is derived from an EMBL/GenBank/DDBJ whole genome shotgun (WGS) entry which is preliminary data.</text>
</comment>
<evidence type="ECO:0000256" key="3">
    <source>
        <dbReference type="ARBA" id="ARBA00022741"/>
    </source>
</evidence>
<dbReference type="GO" id="GO:0016887">
    <property type="term" value="F:ATP hydrolysis activity"/>
    <property type="evidence" value="ECO:0007669"/>
    <property type="project" value="InterPro"/>
</dbReference>
<name>A0A117KW41_9THEO</name>
<dbReference type="CDD" id="cd03230">
    <property type="entry name" value="ABC_DR_subfamily_A"/>
    <property type="match status" value="1"/>
</dbReference>
<dbReference type="AlphaFoldDB" id="A0A117KW41"/>
<comment type="similarity">
    <text evidence="1">Belongs to the ABC transporter superfamily.</text>
</comment>
<dbReference type="Proteomes" id="UP000264445">
    <property type="component" value="Unassembled WGS sequence"/>
</dbReference>
<dbReference type="GO" id="GO:0005524">
    <property type="term" value="F:ATP binding"/>
    <property type="evidence" value="ECO:0007669"/>
    <property type="project" value="UniProtKB-KW"/>
</dbReference>
<dbReference type="EMBL" id="DOLB01000100">
    <property type="protein sequence ID" value="HBT49517.1"/>
    <property type="molecule type" value="Genomic_DNA"/>
</dbReference>
<dbReference type="Pfam" id="PF00005">
    <property type="entry name" value="ABC_tran"/>
    <property type="match status" value="1"/>
</dbReference>
<sequence length="312" mass="35903">MLLEVRNLTKVYKRGNQQIKANDNISFFVERGDVLGILGPNGAGKTTLIKQIATLLIPDQGDILYKGVSLLKKPEIIRGRFSFLWEGMQNVYHYLTGEANILYFAYLNQVPSSVARRRCEELLRKLDLYEVKDQYVFTYSAGMRKKLAIATCLINDPEVVFLDEPLSGLDVLAAAELTESIKSWVKEMGKTVIIASHRMDFVEKVTNKVLWLKEGKVILEGKTEDLKNLSKEEEYILYLRNSAKAREKLRKYELQFEILSDVTLKTTLRLGQKELFYSVFSDPDFEVLNLEKKSPDFEAIFRRLYGECNESN</sequence>
<dbReference type="SUPFAM" id="SSF52540">
    <property type="entry name" value="P-loop containing nucleoside triphosphate hydrolases"/>
    <property type="match status" value="1"/>
</dbReference>
<dbReference type="InterPro" id="IPR003439">
    <property type="entry name" value="ABC_transporter-like_ATP-bd"/>
</dbReference>
<evidence type="ECO:0000313" key="7">
    <source>
        <dbReference type="Proteomes" id="UP000264445"/>
    </source>
</evidence>
<evidence type="ECO:0000256" key="2">
    <source>
        <dbReference type="ARBA" id="ARBA00022448"/>
    </source>
</evidence>
<dbReference type="InterPro" id="IPR027417">
    <property type="entry name" value="P-loop_NTPase"/>
</dbReference>
<dbReference type="InterPro" id="IPR050763">
    <property type="entry name" value="ABC_transporter_ATP-binding"/>
</dbReference>
<evidence type="ECO:0000313" key="6">
    <source>
        <dbReference type="EMBL" id="HBT49517.1"/>
    </source>
</evidence>
<dbReference type="InterPro" id="IPR003593">
    <property type="entry name" value="AAA+_ATPase"/>
</dbReference>
<feature type="domain" description="ABC transporter" evidence="5">
    <location>
        <begin position="3"/>
        <end position="239"/>
    </location>
</feature>
<evidence type="ECO:0000259" key="5">
    <source>
        <dbReference type="PROSITE" id="PS50893"/>
    </source>
</evidence>
<dbReference type="PROSITE" id="PS50893">
    <property type="entry name" value="ABC_TRANSPORTER_2"/>
    <property type="match status" value="1"/>
</dbReference>
<reference evidence="6 7" key="1">
    <citation type="journal article" date="2018" name="Nat. Biotechnol.">
        <title>A standardized bacterial taxonomy based on genome phylogeny substantially revises the tree of life.</title>
        <authorList>
            <person name="Parks D.H."/>
            <person name="Chuvochina M."/>
            <person name="Waite D.W."/>
            <person name="Rinke C."/>
            <person name="Skarshewski A."/>
            <person name="Chaumeil P.A."/>
            <person name="Hugenholtz P."/>
        </authorList>
    </citation>
    <scope>NUCLEOTIDE SEQUENCE [LARGE SCALE GENOMIC DNA]</scope>
    <source>
        <strain evidence="6">UBA12544</strain>
    </source>
</reference>
<protein>
    <submittedName>
        <fullName evidence="6">ABC transporter ATP-binding protein</fullName>
    </submittedName>
</protein>
<dbReference type="PANTHER" id="PTHR42711">
    <property type="entry name" value="ABC TRANSPORTER ATP-BINDING PROTEIN"/>
    <property type="match status" value="1"/>
</dbReference>
<dbReference type="RefSeq" id="WP_278429123.1">
    <property type="nucleotide sequence ID" value="NZ_DOLB01000100.1"/>
</dbReference>
<keyword evidence="3" id="KW-0547">Nucleotide-binding</keyword>
<evidence type="ECO:0000256" key="4">
    <source>
        <dbReference type="ARBA" id="ARBA00022840"/>
    </source>
</evidence>
<keyword evidence="4 6" id="KW-0067">ATP-binding</keyword>
<proteinExistence type="inferred from homology"/>
<dbReference type="PANTHER" id="PTHR42711:SF5">
    <property type="entry name" value="ABC TRANSPORTER ATP-BINDING PROTEIN NATA"/>
    <property type="match status" value="1"/>
</dbReference>
<dbReference type="PROSITE" id="PS00211">
    <property type="entry name" value="ABC_TRANSPORTER_1"/>
    <property type="match status" value="1"/>
</dbReference>
<organism evidence="6 7">
    <name type="scientific">Caldanaerobacter subterraneus</name>
    <dbReference type="NCBI Taxonomy" id="911092"/>
    <lineage>
        <taxon>Bacteria</taxon>
        <taxon>Bacillati</taxon>
        <taxon>Bacillota</taxon>
        <taxon>Clostridia</taxon>
        <taxon>Thermoanaerobacterales</taxon>
        <taxon>Thermoanaerobacteraceae</taxon>
        <taxon>Caldanaerobacter</taxon>
    </lineage>
</organism>
<dbReference type="Gene3D" id="3.40.50.300">
    <property type="entry name" value="P-loop containing nucleotide triphosphate hydrolases"/>
    <property type="match status" value="1"/>
</dbReference>
<evidence type="ECO:0000256" key="1">
    <source>
        <dbReference type="ARBA" id="ARBA00005417"/>
    </source>
</evidence>
<dbReference type="InterPro" id="IPR017871">
    <property type="entry name" value="ABC_transporter-like_CS"/>
</dbReference>